<dbReference type="Proteomes" id="UP000703295">
    <property type="component" value="Unassembled WGS sequence"/>
</dbReference>
<reference evidence="1 2" key="1">
    <citation type="journal article" date="2021" name="Sci. Rep.">
        <title>The distribution of antibiotic resistance genes in chicken gut microbiota commensals.</title>
        <authorList>
            <person name="Juricova H."/>
            <person name="Matiasovicova J."/>
            <person name="Kubasova T."/>
            <person name="Cejkova D."/>
            <person name="Rychlik I."/>
        </authorList>
    </citation>
    <scope>NUCLEOTIDE SEQUENCE [LARGE SCALE GENOMIC DNA]</scope>
    <source>
        <strain evidence="1 2">An801</strain>
    </source>
</reference>
<accession>A0ABS2ESQ9</accession>
<evidence type="ECO:0008006" key="3">
    <source>
        <dbReference type="Google" id="ProtNLM"/>
    </source>
</evidence>
<keyword evidence="2" id="KW-1185">Reference proteome</keyword>
<dbReference type="PROSITE" id="PS51257">
    <property type="entry name" value="PROKAR_LIPOPROTEIN"/>
    <property type="match status" value="1"/>
</dbReference>
<dbReference type="EMBL" id="JACJJW010000003">
    <property type="protein sequence ID" value="MBM6757433.1"/>
    <property type="molecule type" value="Genomic_DNA"/>
</dbReference>
<comment type="caution">
    <text evidence="1">The sequence shown here is derived from an EMBL/GenBank/DDBJ whole genome shotgun (WGS) entry which is preliminary data.</text>
</comment>
<protein>
    <recommendedName>
        <fullName evidence="3">DUF4906 domain-containing protein</fullName>
    </recommendedName>
</protein>
<sequence length="767" mass="86369">MHIKKYIQHFGILSAILLTTACNNDFIPKDENTPNEDNGSIPVRTVSARVKAFQIEGEDASLSGENSVTDLQACLFEEGVLTHIYTQLSQKDDQYTLQTDKEAGHLYFVGNTASQLDLQALKEQGLTEEEWLKTTLEYAKKDAQASEFFSGMLDLGKNNESTLHTDLERGSARFDLSLPANSSLQVKGITFTQIAQRTFLFPQNPVASPENTERTDKRVDFSETLNASTQGVAYLYEQTGTDVKAQVSVVKKGKETTVESSLPSTLKRNTVYTLSLSEDSVSGSVKLQVIEWENGGEHNLSSEAGALKVDTQASTLPQNVTVNDEKNRIVLPYTATELTLAIDCDDQLEFIPDPMPLTVQTLGGSSAETMGKNLFRIQKDRWRLGVPGEEIKLRFHRKGLQQTYPDDFLTVVLTENPTRMEGLLNYNDSYEFHFDRYIDNELGVLTLPESKKLTVEYENGEGHWIKLAAREDNSRSFRILGGWKPNDPTANGRVQKATLVICNNDGTEREEYTVSRRNWGLPVTYLNGVWWCKYNAMGDSKDFNNQILSSNDPAAKAGKTVFDYLRDCTPEEFFKLWKWQYQGKTTQGMQVIDDNGVAKLEGYSTSSVHINKLEPTAMAPDGYELPSMENFERVLNSTSGTIWLMWDGSHTTAWNGNTTIQLRQRRRNDVTVGSVEMTDLIYIQMYNQAEQQYEPLVWYGSGAQWNDSGIKHGHYNAMLWATYSPDNGQGWYYVGTMGGLYPSKNGAGSNDSRLLRFKKSDVEYIYE</sequence>
<organism evidence="1 2">
    <name type="scientific">Bacteroides mediterraneensis</name>
    <dbReference type="NCBI Taxonomy" id="1841856"/>
    <lineage>
        <taxon>Bacteria</taxon>
        <taxon>Pseudomonadati</taxon>
        <taxon>Bacteroidota</taxon>
        <taxon>Bacteroidia</taxon>
        <taxon>Bacteroidales</taxon>
        <taxon>Bacteroidaceae</taxon>
        <taxon>Bacteroides</taxon>
    </lineage>
</organism>
<dbReference type="RefSeq" id="WP_204474156.1">
    <property type="nucleotide sequence ID" value="NZ_JACJJW010000003.1"/>
</dbReference>
<name>A0ABS2ESQ9_9BACE</name>
<evidence type="ECO:0000313" key="2">
    <source>
        <dbReference type="Proteomes" id="UP000703295"/>
    </source>
</evidence>
<evidence type="ECO:0000313" key="1">
    <source>
        <dbReference type="EMBL" id="MBM6757433.1"/>
    </source>
</evidence>
<gene>
    <name evidence="1" type="ORF">H6A31_01765</name>
</gene>
<proteinExistence type="predicted"/>